<dbReference type="Pfam" id="PF04548">
    <property type="entry name" value="AIG1"/>
    <property type="match status" value="3"/>
</dbReference>
<keyword evidence="3" id="KW-0342">GTP-binding</keyword>
<dbReference type="SUPFAM" id="SSF52540">
    <property type="entry name" value="P-loop containing nucleoside triphosphate hydrolases"/>
    <property type="match status" value="1"/>
</dbReference>
<gene>
    <name evidence="7" type="ORF">CCH79_00016229</name>
</gene>
<feature type="compositionally biased region" description="Polar residues" evidence="5">
    <location>
        <begin position="903"/>
        <end position="918"/>
    </location>
</feature>
<dbReference type="InterPro" id="IPR027417">
    <property type="entry name" value="P-loop_NTPase"/>
</dbReference>
<evidence type="ECO:0000256" key="2">
    <source>
        <dbReference type="ARBA" id="ARBA00022741"/>
    </source>
</evidence>
<dbReference type="STRING" id="33528.ENSGAFP00000023704"/>
<reference evidence="7 8" key="1">
    <citation type="journal article" date="2018" name="G3 (Bethesda)">
        <title>A High-Quality Reference Genome for the Invasive Mosquitofish Gambusia affinis Using a Chicago Library.</title>
        <authorList>
            <person name="Hoffberg S.L."/>
            <person name="Troendle N.J."/>
            <person name="Glenn T.C."/>
            <person name="Mahmud O."/>
            <person name="Louha S."/>
            <person name="Chalopin D."/>
            <person name="Bennetzen J.L."/>
            <person name="Mauricio R."/>
        </authorList>
    </citation>
    <scope>NUCLEOTIDE SEQUENCE [LARGE SCALE GENOMIC DNA]</scope>
    <source>
        <strain evidence="7">NE01/NJP1002.9</strain>
        <tissue evidence="7">Muscle</tissue>
    </source>
</reference>
<comment type="caution">
    <text evidence="7">The sequence shown here is derived from an EMBL/GenBank/DDBJ whole genome shotgun (WGS) entry which is preliminary data.</text>
</comment>
<accession>A0A315VMA0</accession>
<dbReference type="InterPro" id="IPR045058">
    <property type="entry name" value="GIMA/IAN/Toc"/>
</dbReference>
<dbReference type="Proteomes" id="UP000250572">
    <property type="component" value="Unassembled WGS sequence"/>
</dbReference>
<evidence type="ECO:0000313" key="8">
    <source>
        <dbReference type="Proteomes" id="UP000250572"/>
    </source>
</evidence>
<evidence type="ECO:0000256" key="5">
    <source>
        <dbReference type="SAM" id="MobiDB-lite"/>
    </source>
</evidence>
<feature type="coiled-coil region" evidence="4">
    <location>
        <begin position="1016"/>
        <end position="1127"/>
    </location>
</feature>
<proteinExistence type="inferred from homology"/>
<evidence type="ECO:0000256" key="4">
    <source>
        <dbReference type="SAM" id="Coils"/>
    </source>
</evidence>
<dbReference type="CDD" id="cd01852">
    <property type="entry name" value="AIG1"/>
    <property type="match status" value="1"/>
</dbReference>
<comment type="similarity">
    <text evidence="1">Belongs to the TRAFAC class TrmE-Era-EngA-EngB-Septin-like GTPase superfamily. AIG1/Toc34/Toc159-like paraseptin GTPase family. IAN subfamily.</text>
</comment>
<dbReference type="PANTHER" id="PTHR10903:SF170">
    <property type="entry name" value="GTPASE IMAP FAMILY MEMBER 7"/>
    <property type="match status" value="1"/>
</dbReference>
<feature type="region of interest" description="Disordered" evidence="5">
    <location>
        <begin position="85"/>
        <end position="116"/>
    </location>
</feature>
<evidence type="ECO:0000256" key="3">
    <source>
        <dbReference type="ARBA" id="ARBA00023134"/>
    </source>
</evidence>
<evidence type="ECO:0000256" key="1">
    <source>
        <dbReference type="ARBA" id="ARBA00008535"/>
    </source>
</evidence>
<feature type="coiled-coil region" evidence="4">
    <location>
        <begin position="378"/>
        <end position="405"/>
    </location>
</feature>
<feature type="region of interest" description="Disordered" evidence="5">
    <location>
        <begin position="898"/>
        <end position="967"/>
    </location>
</feature>
<evidence type="ECO:0000259" key="6">
    <source>
        <dbReference type="PROSITE" id="PS51720"/>
    </source>
</evidence>
<keyword evidence="4" id="KW-0175">Coiled coil</keyword>
<dbReference type="PROSITE" id="PS51720">
    <property type="entry name" value="G_AIG1"/>
    <property type="match status" value="1"/>
</dbReference>
<dbReference type="GO" id="GO:0005525">
    <property type="term" value="F:GTP binding"/>
    <property type="evidence" value="ECO:0007669"/>
    <property type="project" value="UniProtKB-KW"/>
</dbReference>
<name>A0A315VMA0_GAMAF</name>
<dbReference type="Gene3D" id="3.40.50.300">
    <property type="entry name" value="P-loop containing nucleotide triphosphate hydrolases"/>
    <property type="match status" value="3"/>
</dbReference>
<dbReference type="InterPro" id="IPR006703">
    <property type="entry name" value="G_AIG1"/>
</dbReference>
<keyword evidence="2" id="KW-0547">Nucleotide-binding</keyword>
<keyword evidence="8" id="KW-1185">Reference proteome</keyword>
<evidence type="ECO:0000313" key="7">
    <source>
        <dbReference type="EMBL" id="PWA24228.1"/>
    </source>
</evidence>
<feature type="compositionally biased region" description="Pro residues" evidence="5">
    <location>
        <begin position="104"/>
        <end position="116"/>
    </location>
</feature>
<feature type="domain" description="AIG1-type G" evidence="6">
    <location>
        <begin position="667"/>
        <end position="867"/>
    </location>
</feature>
<feature type="compositionally biased region" description="Basic and acidic residues" evidence="5">
    <location>
        <begin position="924"/>
        <end position="967"/>
    </location>
</feature>
<protein>
    <recommendedName>
        <fullName evidence="6">AIG1-type G domain-containing protein</fullName>
    </recommendedName>
</protein>
<feature type="region of interest" description="Disordered" evidence="5">
    <location>
        <begin position="1459"/>
        <end position="1493"/>
    </location>
</feature>
<dbReference type="PANTHER" id="PTHR10903">
    <property type="entry name" value="GTPASE, IMAP FAMILY MEMBER-RELATED"/>
    <property type="match status" value="1"/>
</dbReference>
<organism evidence="7 8">
    <name type="scientific">Gambusia affinis</name>
    <name type="common">Western mosquitofish</name>
    <name type="synonym">Heterandria affinis</name>
    <dbReference type="NCBI Taxonomy" id="33528"/>
    <lineage>
        <taxon>Eukaryota</taxon>
        <taxon>Metazoa</taxon>
        <taxon>Chordata</taxon>
        <taxon>Craniata</taxon>
        <taxon>Vertebrata</taxon>
        <taxon>Euteleostomi</taxon>
        <taxon>Actinopterygii</taxon>
        <taxon>Neopterygii</taxon>
        <taxon>Teleostei</taxon>
        <taxon>Neoteleostei</taxon>
        <taxon>Acanthomorphata</taxon>
        <taxon>Ovalentaria</taxon>
        <taxon>Atherinomorphae</taxon>
        <taxon>Cyprinodontiformes</taxon>
        <taxon>Poeciliidae</taxon>
        <taxon>Poeciliinae</taxon>
        <taxon>Gambusia</taxon>
    </lineage>
</organism>
<dbReference type="EMBL" id="NHOQ01001472">
    <property type="protein sequence ID" value="PWA24228.1"/>
    <property type="molecule type" value="Genomic_DNA"/>
</dbReference>
<sequence>MAAAAAADCGRILKTKDNCSYLTEEKVCVSFYVVNVNVWFRLNLPRSDAWNEDGPVNSPASGNVPSCTESHQTCSCKTNHNATLSSIRLPPGTKHRDTWATDRPAPPDPLHRPAPPGRSILFFSTVPIRTFLTVILNTEEDEVEKSERRRRRGGNQVCLCGHVVVVSGPLGCGASGRQTLIGGNVFQFLIGTGNRSTKERKRTTSQGILEPLRFSVLFAAVSRELMVLGHTAITDLRIVLLGKNEDEETKLSNFLTEKSPHSSKKVKSFDVINGEWSQKPFTLIKSGGILSLPVDRVSQDVKTCAALCPPGPNVLLLLVKQSDFNESNRQNLNFVLSFFGKEVFNYAIVITTENDQRLRFSVNQLERECGKRTHNVNLEETDFSADDLEELMNKMENLVRKNKGRYLTFSGDMDPKDRPRPVKSPLNLVLCGRHAVEKASVARAILGKNYSGDSEVMRNQGTVCGFQVSIMELPALYGRPKGAAVKECLQYVSLCDPEGIQAFILVLPLYGCTEEDKKELEAIQEIFSSRINDFTMILFTMEKADTNSAALKFLRENRDIQDLCLKCRERYMVFYTKKQISEVLLCVQTMTRLGTRSFTINMFPKPAVVQRRTTFHSGTNFSKYRPNPQKMPRIQRPFRVQVLPNDSESGMIQNLTINQNPSMLQSEGPLRMVMIGKTGCGKSATGNTILGRKCFSSKVSQESVTKACQKEIGEVNGRPIAVVDTPGLFDTSLSNEQIKQELIKCISLSAPGPHVFLLVLQIGRFTQEEKETVELLKDFFGEKSVNFIIVVFTRGDELRDQTFDSYLNESKEFVKKLITDCKDRYHVFNNNDQENRFQATELLEKVEAMLMENGGGYYSSQLFKEAEEAIQKETKKILTEKDMELQKKKEDLKKEIEDKIQNQRKNGVTKSQQLAKSDQGSEESAQRVKETEENFMREEKKMKMDRRKREEEEEGKKKEDEMQEHEFEQIYENLQKKQRLSKVFAERASFAQSRKDMTKEREAWEQEKREWWENRNREEIQRQEDEQKRLQMLREEYEEEKRRYEIKSREEEQIRREQEESEWREAREMFRKKMEELERRNYEDARKQAEESNDFRNKYTRDASAEMEKTEKAIKDMKQREQKQKENEQIMKQLATKKAYQKSFDKLLRKHDEEIKMLKSSLCFHSETFIHNRIREQKENHQQEINEWMQEQHLEKYCVPKPIPANQSQEASLLCAVVKTGEEADRRPAANGALEPKGGEDFAQTTPIDPEPWFLIRTPTLSSTNPKISRNSKGVLWWRSGHRDPHLEAFSPRRSDEAFHWSGSQLNVQQSAGTKISTSKSESLILSQKKVECRLQIEDEVLSNVMENIRGSYLYWTTIMFCSPQCLAQRMYLIQLDLLGSFPSIKMSFHLEPLLVQIGPHKYQTGTCMGPVPASLARFITAQEEWSSETSEISSDELSCPVKLSCGAAPPISQRHCRRAQEQQSGFRVKPEPLERLTGFSAARRAGHKSGRQ</sequence>
<dbReference type="FunFam" id="3.40.50.300:FF:000366">
    <property type="entry name" value="GTPase, IMAP family member 2"/>
    <property type="match status" value="1"/>
</dbReference>